<evidence type="ECO:0000256" key="10">
    <source>
        <dbReference type="ARBA" id="ARBA00022777"/>
    </source>
</evidence>
<dbReference type="Proteomes" id="UP000625976">
    <property type="component" value="Unassembled WGS sequence"/>
</dbReference>
<feature type="binding site" evidence="16">
    <location>
        <position position="137"/>
    </location>
    <ligand>
        <name>ATP</name>
        <dbReference type="ChEBI" id="CHEBI:30616"/>
    </ligand>
</feature>
<protein>
    <recommendedName>
        <fullName evidence="15 16">Type III pantothenate kinase</fullName>
        <ecNumber evidence="6 16">2.7.1.33</ecNumber>
    </recommendedName>
    <alternativeName>
        <fullName evidence="16">PanK-III</fullName>
    </alternativeName>
    <alternativeName>
        <fullName evidence="16">Pantothenic acid kinase</fullName>
    </alternativeName>
</protein>
<dbReference type="Gene3D" id="3.30.420.40">
    <property type="match status" value="2"/>
</dbReference>
<evidence type="ECO:0000256" key="8">
    <source>
        <dbReference type="ARBA" id="ARBA00022679"/>
    </source>
</evidence>
<evidence type="ECO:0000256" key="3">
    <source>
        <dbReference type="ARBA" id="ARBA00004496"/>
    </source>
</evidence>
<evidence type="ECO:0000256" key="13">
    <source>
        <dbReference type="ARBA" id="ARBA00022993"/>
    </source>
</evidence>
<evidence type="ECO:0000256" key="16">
    <source>
        <dbReference type="HAMAP-Rule" id="MF_01274"/>
    </source>
</evidence>
<dbReference type="EC" id="2.7.1.33" evidence="6 16"/>
<evidence type="ECO:0000256" key="12">
    <source>
        <dbReference type="ARBA" id="ARBA00022958"/>
    </source>
</evidence>
<comment type="subunit">
    <text evidence="5 16">Homodimer.</text>
</comment>
<dbReference type="GO" id="GO:0005737">
    <property type="term" value="C:cytoplasm"/>
    <property type="evidence" value="ECO:0007669"/>
    <property type="project" value="UniProtKB-SubCell"/>
</dbReference>
<dbReference type="NCBIfam" id="TIGR00671">
    <property type="entry name" value="baf"/>
    <property type="match status" value="1"/>
</dbReference>
<dbReference type="CDD" id="cd24015">
    <property type="entry name" value="ASKHA_NBD_PanK-III"/>
    <property type="match status" value="1"/>
</dbReference>
<keyword evidence="16" id="KW-0479">Metal-binding</keyword>
<keyword evidence="12 16" id="KW-0630">Potassium</keyword>
<feature type="binding site" evidence="16">
    <location>
        <begin position="23"/>
        <end position="30"/>
    </location>
    <ligand>
        <name>ATP</name>
        <dbReference type="ChEBI" id="CHEBI:30616"/>
    </ligand>
</feature>
<keyword evidence="8 16" id="KW-0808">Transferase</keyword>
<evidence type="ECO:0000256" key="7">
    <source>
        <dbReference type="ARBA" id="ARBA00022490"/>
    </source>
</evidence>
<evidence type="ECO:0000256" key="6">
    <source>
        <dbReference type="ARBA" id="ARBA00012102"/>
    </source>
</evidence>
<dbReference type="PANTHER" id="PTHR34265">
    <property type="entry name" value="TYPE III PANTOTHENATE KINASE"/>
    <property type="match status" value="1"/>
</dbReference>
<evidence type="ECO:0000313" key="18">
    <source>
        <dbReference type="Proteomes" id="UP000625976"/>
    </source>
</evidence>
<comment type="function">
    <text evidence="16">Catalyzes the phosphorylation of pantothenate (Pan), the first step in CoA biosynthesis.</text>
</comment>
<evidence type="ECO:0000256" key="1">
    <source>
        <dbReference type="ARBA" id="ARBA00001206"/>
    </source>
</evidence>
<comment type="cofactor">
    <cofactor evidence="16">
        <name>NH4(+)</name>
        <dbReference type="ChEBI" id="CHEBI:28938"/>
    </cofactor>
    <cofactor evidence="16">
        <name>K(+)</name>
        <dbReference type="ChEBI" id="CHEBI:29103"/>
    </cofactor>
    <text evidence="16">A monovalent cation. Ammonium or potassium.</text>
</comment>
<dbReference type="InterPro" id="IPR043129">
    <property type="entry name" value="ATPase_NBD"/>
</dbReference>
<evidence type="ECO:0000256" key="5">
    <source>
        <dbReference type="ARBA" id="ARBA00011738"/>
    </source>
</evidence>
<dbReference type="GO" id="GO:0015937">
    <property type="term" value="P:coenzyme A biosynthetic process"/>
    <property type="evidence" value="ECO:0007669"/>
    <property type="project" value="UniProtKB-UniRule"/>
</dbReference>
<dbReference type="AlphaFoldDB" id="A0A917LLN7"/>
<dbReference type="InterPro" id="IPR004619">
    <property type="entry name" value="Type_III_PanK"/>
</dbReference>
<sequence>MKVNKKSFCNFTNLIYDMNLIIDVGNTFVKFAVFQGDEIVFQSSVEEFSFEKNFEIILKNHPEIDKCIISSVGKLNEEALKHLKHNLKVLVLDSETKLPFSNQYATPKTLGRDRLALVSGAVKQFPGVNALVIDAGTCITYDFISSENVYMGGAISPGIRMRYKSLNNLTANLPLLTTQMPEHLIGNTTDNAIHSGVVFGVLNEIDGIISRYKDKYLDLTVILTGGDANFLSKQLKNSIFANSNFLVKGLNHILQFNSTE</sequence>
<keyword evidence="10 16" id="KW-0418">Kinase</keyword>
<dbReference type="GO" id="GO:0004594">
    <property type="term" value="F:pantothenate kinase activity"/>
    <property type="evidence" value="ECO:0007669"/>
    <property type="project" value="UniProtKB-UniRule"/>
</dbReference>
<dbReference type="NCBIfam" id="NF009853">
    <property type="entry name" value="PRK13320.1-5"/>
    <property type="match status" value="1"/>
</dbReference>
<gene>
    <name evidence="16 17" type="primary">coaX</name>
    <name evidence="17" type="ORF">GCM10010976_10370</name>
</gene>
<feature type="binding site" evidence="16">
    <location>
        <position position="134"/>
    </location>
    <ligand>
        <name>K(+)</name>
        <dbReference type="ChEBI" id="CHEBI:29103"/>
    </ligand>
</feature>
<keyword evidence="9 16" id="KW-0547">Nucleotide-binding</keyword>
<accession>A0A917LLN7</accession>
<evidence type="ECO:0000256" key="14">
    <source>
        <dbReference type="ARBA" id="ARBA00038036"/>
    </source>
</evidence>
<comment type="catalytic activity">
    <reaction evidence="1 16">
        <text>(R)-pantothenate + ATP = (R)-4'-phosphopantothenate + ADP + H(+)</text>
        <dbReference type="Rhea" id="RHEA:16373"/>
        <dbReference type="ChEBI" id="CHEBI:10986"/>
        <dbReference type="ChEBI" id="CHEBI:15378"/>
        <dbReference type="ChEBI" id="CHEBI:29032"/>
        <dbReference type="ChEBI" id="CHEBI:30616"/>
        <dbReference type="ChEBI" id="CHEBI:456216"/>
        <dbReference type="EC" id="2.7.1.33"/>
    </reaction>
</comment>
<organism evidence="17 18">
    <name type="scientific">Bizionia arctica</name>
    <dbReference type="NCBI Taxonomy" id="1495645"/>
    <lineage>
        <taxon>Bacteria</taxon>
        <taxon>Pseudomonadati</taxon>
        <taxon>Bacteroidota</taxon>
        <taxon>Flavobacteriia</taxon>
        <taxon>Flavobacteriales</taxon>
        <taxon>Flavobacteriaceae</taxon>
        <taxon>Bizionia</taxon>
    </lineage>
</organism>
<comment type="similarity">
    <text evidence="14 16">Belongs to the type III pantothenate kinase family.</text>
</comment>
<feature type="binding site" evidence="16">
    <location>
        <position position="189"/>
    </location>
    <ligand>
        <name>substrate</name>
    </ligand>
</feature>
<keyword evidence="18" id="KW-1185">Reference proteome</keyword>
<dbReference type="SUPFAM" id="SSF53067">
    <property type="entry name" value="Actin-like ATPase domain"/>
    <property type="match status" value="2"/>
</dbReference>
<reference evidence="17" key="2">
    <citation type="submission" date="2020-09" db="EMBL/GenBank/DDBJ databases">
        <authorList>
            <person name="Sun Q."/>
            <person name="Zhou Y."/>
        </authorList>
    </citation>
    <scope>NUCLEOTIDE SEQUENCE</scope>
    <source>
        <strain evidence="17">CGMCC 1.12751</strain>
    </source>
</reference>
<keyword evidence="13 16" id="KW-0173">Coenzyme A biosynthesis</keyword>
<comment type="cofactor">
    <cofactor evidence="2">
        <name>K(+)</name>
        <dbReference type="ChEBI" id="CHEBI:29103"/>
    </cofactor>
</comment>
<feature type="binding site" evidence="16">
    <location>
        <begin position="111"/>
        <end position="114"/>
    </location>
    <ligand>
        <name>substrate</name>
    </ligand>
</feature>
<feature type="active site" description="Proton acceptor" evidence="16">
    <location>
        <position position="113"/>
    </location>
</feature>
<name>A0A917LLN7_9FLAO</name>
<keyword evidence="11 16" id="KW-0067">ATP-binding</keyword>
<comment type="pathway">
    <text evidence="4 16">Cofactor biosynthesis; coenzyme A biosynthesis; CoA from (R)-pantothenate: step 1/5.</text>
</comment>
<evidence type="ECO:0000256" key="9">
    <source>
        <dbReference type="ARBA" id="ARBA00022741"/>
    </source>
</evidence>
<dbReference type="GO" id="GO:0046872">
    <property type="term" value="F:metal ion binding"/>
    <property type="evidence" value="ECO:0007669"/>
    <property type="project" value="UniProtKB-KW"/>
</dbReference>
<evidence type="ECO:0000256" key="11">
    <source>
        <dbReference type="ARBA" id="ARBA00022840"/>
    </source>
</evidence>
<evidence type="ECO:0000256" key="15">
    <source>
        <dbReference type="ARBA" id="ARBA00040883"/>
    </source>
</evidence>
<comment type="subcellular location">
    <subcellularLocation>
        <location evidence="3 16">Cytoplasm</location>
    </subcellularLocation>
</comment>
<proteinExistence type="inferred from homology"/>
<dbReference type="HAMAP" id="MF_01274">
    <property type="entry name" value="Pantothen_kinase_3"/>
    <property type="match status" value="1"/>
</dbReference>
<keyword evidence="7 16" id="KW-0963">Cytoplasm</keyword>
<evidence type="ECO:0000256" key="2">
    <source>
        <dbReference type="ARBA" id="ARBA00001958"/>
    </source>
</evidence>
<dbReference type="GO" id="GO:0005524">
    <property type="term" value="F:ATP binding"/>
    <property type="evidence" value="ECO:0007669"/>
    <property type="project" value="UniProtKB-UniRule"/>
</dbReference>
<dbReference type="Pfam" id="PF03309">
    <property type="entry name" value="Pan_kinase"/>
    <property type="match status" value="1"/>
</dbReference>
<evidence type="ECO:0000256" key="4">
    <source>
        <dbReference type="ARBA" id="ARBA00005225"/>
    </source>
</evidence>
<comment type="caution">
    <text evidence="17">The sequence shown here is derived from an EMBL/GenBank/DDBJ whole genome shotgun (WGS) entry which is preliminary data.</text>
</comment>
<evidence type="ECO:0000313" key="17">
    <source>
        <dbReference type="EMBL" id="GGG40676.1"/>
    </source>
</evidence>
<reference evidence="17" key="1">
    <citation type="journal article" date="2014" name="Int. J. Syst. Evol. Microbiol.">
        <title>Complete genome sequence of Corynebacterium casei LMG S-19264T (=DSM 44701T), isolated from a smear-ripened cheese.</title>
        <authorList>
            <consortium name="US DOE Joint Genome Institute (JGI-PGF)"/>
            <person name="Walter F."/>
            <person name="Albersmeier A."/>
            <person name="Kalinowski J."/>
            <person name="Ruckert C."/>
        </authorList>
    </citation>
    <scope>NUCLEOTIDE SEQUENCE</scope>
    <source>
        <strain evidence="17">CGMCC 1.12751</strain>
    </source>
</reference>
<feature type="binding site" evidence="16">
    <location>
        <position position="104"/>
    </location>
    <ligand>
        <name>substrate</name>
    </ligand>
</feature>
<dbReference type="EMBL" id="BMFQ01000001">
    <property type="protein sequence ID" value="GGG40676.1"/>
    <property type="molecule type" value="Genomic_DNA"/>
</dbReference>
<dbReference type="PANTHER" id="PTHR34265:SF1">
    <property type="entry name" value="TYPE III PANTOTHENATE KINASE"/>
    <property type="match status" value="1"/>
</dbReference>